<evidence type="ECO:0000313" key="2">
    <source>
        <dbReference type="EMBL" id="GEO86762.1"/>
    </source>
</evidence>
<dbReference type="Proteomes" id="UP000321717">
    <property type="component" value="Unassembled WGS sequence"/>
</dbReference>
<dbReference type="EMBL" id="BJZP01000024">
    <property type="protein sequence ID" value="GEO86762.1"/>
    <property type="molecule type" value="Genomic_DNA"/>
</dbReference>
<sequence length="80" mass="8546">MKIAIAAAIATLAAAPAAFALQPIPGSITYNGHQVQLEKAPAGSNFYRDFFGPNGEHVHETYQVNADRSASLVSRVSFDR</sequence>
<dbReference type="AlphaFoldDB" id="A0A512HMT3"/>
<proteinExistence type="predicted"/>
<protein>
    <recommendedName>
        <fullName evidence="4">Transmembrane protein</fullName>
    </recommendedName>
</protein>
<feature type="signal peptide" evidence="1">
    <location>
        <begin position="1"/>
        <end position="20"/>
    </location>
</feature>
<feature type="chain" id="PRO_5021703432" description="Transmembrane protein" evidence="1">
    <location>
        <begin position="21"/>
        <end position="80"/>
    </location>
</feature>
<organism evidence="2 3">
    <name type="scientific">Ciceribacter naphthalenivorans</name>
    <dbReference type="NCBI Taxonomy" id="1118451"/>
    <lineage>
        <taxon>Bacteria</taxon>
        <taxon>Pseudomonadati</taxon>
        <taxon>Pseudomonadota</taxon>
        <taxon>Alphaproteobacteria</taxon>
        <taxon>Hyphomicrobiales</taxon>
        <taxon>Rhizobiaceae</taxon>
        <taxon>Ciceribacter</taxon>
    </lineage>
</organism>
<dbReference type="RefSeq" id="WP_147181648.1">
    <property type="nucleotide sequence ID" value="NZ_BJZP01000024.1"/>
</dbReference>
<gene>
    <name evidence="2" type="ORF">RNA01_36940</name>
</gene>
<name>A0A512HMT3_9HYPH</name>
<evidence type="ECO:0000313" key="3">
    <source>
        <dbReference type="Proteomes" id="UP000321717"/>
    </source>
</evidence>
<keyword evidence="1" id="KW-0732">Signal</keyword>
<evidence type="ECO:0008006" key="4">
    <source>
        <dbReference type="Google" id="ProtNLM"/>
    </source>
</evidence>
<evidence type="ECO:0000256" key="1">
    <source>
        <dbReference type="SAM" id="SignalP"/>
    </source>
</evidence>
<keyword evidence="3" id="KW-1185">Reference proteome</keyword>
<dbReference type="OrthoDB" id="8279531at2"/>
<comment type="caution">
    <text evidence="2">The sequence shown here is derived from an EMBL/GenBank/DDBJ whole genome shotgun (WGS) entry which is preliminary data.</text>
</comment>
<reference evidence="2 3" key="1">
    <citation type="submission" date="2019-07" db="EMBL/GenBank/DDBJ databases">
        <title>Whole genome shotgun sequence of Rhizobium naphthalenivorans NBRC 107585.</title>
        <authorList>
            <person name="Hosoyama A."/>
            <person name="Uohara A."/>
            <person name="Ohji S."/>
            <person name="Ichikawa N."/>
        </authorList>
    </citation>
    <scope>NUCLEOTIDE SEQUENCE [LARGE SCALE GENOMIC DNA]</scope>
    <source>
        <strain evidence="2 3">NBRC 107585</strain>
    </source>
</reference>
<accession>A0A512HMT3</accession>